<dbReference type="OrthoDB" id="3027208at2759"/>
<reference evidence="3 4" key="1">
    <citation type="submission" date="2015-04" db="EMBL/GenBank/DDBJ databases">
        <title>Complete genome sequence of Schizopora paradoxa KUC8140, a cosmopolitan wood degrader in East Asia.</title>
        <authorList>
            <consortium name="DOE Joint Genome Institute"/>
            <person name="Min B."/>
            <person name="Park H."/>
            <person name="Jang Y."/>
            <person name="Kim J.-J."/>
            <person name="Kim K.H."/>
            <person name="Pangilinan J."/>
            <person name="Lipzen A."/>
            <person name="Riley R."/>
            <person name="Grigoriev I.V."/>
            <person name="Spatafora J.W."/>
            <person name="Choi I.-G."/>
        </authorList>
    </citation>
    <scope>NUCLEOTIDE SEQUENCE [LARGE SCALE GENOMIC DNA]</scope>
    <source>
        <strain evidence="3 4">KUC8140</strain>
    </source>
</reference>
<feature type="region of interest" description="Disordered" evidence="1">
    <location>
        <begin position="1"/>
        <end position="62"/>
    </location>
</feature>
<gene>
    <name evidence="3" type="ORF">SCHPADRAFT_945787</name>
</gene>
<dbReference type="InterPro" id="IPR000210">
    <property type="entry name" value="BTB/POZ_dom"/>
</dbReference>
<dbReference type="InterPro" id="IPR011333">
    <property type="entry name" value="SKP1/BTB/POZ_sf"/>
</dbReference>
<organism evidence="3 4">
    <name type="scientific">Schizopora paradoxa</name>
    <dbReference type="NCBI Taxonomy" id="27342"/>
    <lineage>
        <taxon>Eukaryota</taxon>
        <taxon>Fungi</taxon>
        <taxon>Dikarya</taxon>
        <taxon>Basidiomycota</taxon>
        <taxon>Agaricomycotina</taxon>
        <taxon>Agaricomycetes</taxon>
        <taxon>Hymenochaetales</taxon>
        <taxon>Schizoporaceae</taxon>
        <taxon>Schizopora</taxon>
    </lineage>
</organism>
<keyword evidence="4" id="KW-1185">Reference proteome</keyword>
<evidence type="ECO:0000313" key="4">
    <source>
        <dbReference type="Proteomes" id="UP000053477"/>
    </source>
</evidence>
<evidence type="ECO:0000256" key="1">
    <source>
        <dbReference type="SAM" id="MobiDB-lite"/>
    </source>
</evidence>
<dbReference type="SMART" id="SM00225">
    <property type="entry name" value="BTB"/>
    <property type="match status" value="1"/>
</dbReference>
<evidence type="ECO:0000259" key="2">
    <source>
        <dbReference type="SMART" id="SM00225"/>
    </source>
</evidence>
<feature type="compositionally biased region" description="Low complexity" evidence="1">
    <location>
        <begin position="17"/>
        <end position="32"/>
    </location>
</feature>
<proteinExistence type="predicted"/>
<accession>A0A0H2R4Q5</accession>
<dbReference type="Proteomes" id="UP000053477">
    <property type="component" value="Unassembled WGS sequence"/>
</dbReference>
<feature type="domain" description="BTB" evidence="2">
    <location>
        <begin position="76"/>
        <end position="193"/>
    </location>
</feature>
<dbReference type="AlphaFoldDB" id="A0A0H2R4Q5"/>
<dbReference type="Gene3D" id="3.30.710.10">
    <property type="entry name" value="Potassium Channel Kv1.1, Chain A"/>
    <property type="match status" value="1"/>
</dbReference>
<protein>
    <recommendedName>
        <fullName evidence="2">BTB domain-containing protein</fullName>
    </recommendedName>
</protein>
<sequence>MSARLADSDHDHHDHTTTNIASGSASTSTSMAHRSKRARSENGSNSRDLGSHGEMSDVNQRLQRPKPHETLWFDDGSIVLATDVHLYRVHKSMLAKYSSVFKDMLEMPIGGGEHGNSGGGVDADSWDGLPLVRLVGDSDENVYHLLMMLYDCDFYDVHKPTTLPIITSLLLMSTKYDIPSVRTQVIKRLENYYPNEIVKVFEILAEALFDEDVPDDCDFQLLAVAHKCNILRLLPMLFYKCAARSLRTILKYSDNLEKEILHKILIGREYMLQLSNDFGALLLFPNVKCDSTNCMDTRRAMIEVWGRSSDEYPRLLPIEVIVVGLRLMGAKGNEGNLNCCAGCREKSASARSKFKEDFWEDLPNIFGLDSWNDVLNGY</sequence>
<dbReference type="InParanoid" id="A0A0H2R4Q5"/>
<dbReference type="EMBL" id="KQ086179">
    <property type="protein sequence ID" value="KLO06824.1"/>
    <property type="molecule type" value="Genomic_DNA"/>
</dbReference>
<feature type="compositionally biased region" description="Basic and acidic residues" evidence="1">
    <location>
        <begin position="1"/>
        <end position="16"/>
    </location>
</feature>
<evidence type="ECO:0000313" key="3">
    <source>
        <dbReference type="EMBL" id="KLO06824.1"/>
    </source>
</evidence>
<name>A0A0H2R4Q5_9AGAM</name>